<keyword evidence="3" id="KW-1185">Reference proteome</keyword>
<evidence type="ECO:0008006" key="4">
    <source>
        <dbReference type="Google" id="ProtNLM"/>
    </source>
</evidence>
<organism evidence="2 3">
    <name type="scientific">Oceanobacillus indicireducens</name>
    <dbReference type="NCBI Taxonomy" id="1004261"/>
    <lineage>
        <taxon>Bacteria</taxon>
        <taxon>Bacillati</taxon>
        <taxon>Bacillota</taxon>
        <taxon>Bacilli</taxon>
        <taxon>Bacillales</taxon>
        <taxon>Bacillaceae</taxon>
        <taxon>Oceanobacillus</taxon>
    </lineage>
</organism>
<sequence>MTKNKARLIHGLSNFHGAVLEKDDRTGVEYDEVQRIEGAVSVSGTPNENQEIKWADNGPFAVLDSFESFDVEMAAVDLPESFQIAMFGEKVVNGVIFSNKDDIKKEIALGFEAKIRGGGTRFYWLLKGTPTVMGIDHETDQGTIDAKDVNLSIKFTPLRYNGEWRARLSSEIVTTDEWFADVVYDPKVASELPGKKDENDDNEDTGEDNPS</sequence>
<feature type="region of interest" description="Disordered" evidence="1">
    <location>
        <begin position="190"/>
        <end position="211"/>
    </location>
</feature>
<feature type="compositionally biased region" description="Acidic residues" evidence="1">
    <location>
        <begin position="199"/>
        <end position="211"/>
    </location>
</feature>
<reference evidence="2" key="1">
    <citation type="journal article" date="2014" name="Int. J. Syst. Evol. Microbiol.">
        <title>Complete genome sequence of Corynebacterium casei LMG S-19264T (=DSM 44701T), isolated from a smear-ripened cheese.</title>
        <authorList>
            <consortium name="US DOE Joint Genome Institute (JGI-PGF)"/>
            <person name="Walter F."/>
            <person name="Albersmeier A."/>
            <person name="Kalinowski J."/>
            <person name="Ruckert C."/>
        </authorList>
    </citation>
    <scope>NUCLEOTIDE SEQUENCE</scope>
    <source>
        <strain evidence="2">JCM 17251</strain>
    </source>
</reference>
<name>A0A918D2I5_9BACI</name>
<accession>A0A918D2I5</accession>
<comment type="caution">
    <text evidence="2">The sequence shown here is derived from an EMBL/GenBank/DDBJ whole genome shotgun (WGS) entry which is preliminary data.</text>
</comment>
<evidence type="ECO:0000313" key="2">
    <source>
        <dbReference type="EMBL" id="GGN59314.1"/>
    </source>
</evidence>
<gene>
    <name evidence="2" type="ORF">GCM10007971_22300</name>
</gene>
<dbReference type="RefSeq" id="WP_188857338.1">
    <property type="nucleotide sequence ID" value="NZ_BMOS01000014.1"/>
</dbReference>
<evidence type="ECO:0000313" key="3">
    <source>
        <dbReference type="Proteomes" id="UP000624041"/>
    </source>
</evidence>
<protein>
    <recommendedName>
        <fullName evidence="4">Phage tail protein</fullName>
    </recommendedName>
</protein>
<proteinExistence type="predicted"/>
<dbReference type="InterPro" id="IPR006490">
    <property type="entry name" value="Maj_tail_phi13"/>
</dbReference>
<dbReference type="NCBIfam" id="TIGR01603">
    <property type="entry name" value="maj_tail_phi13"/>
    <property type="match status" value="1"/>
</dbReference>
<dbReference type="AlphaFoldDB" id="A0A918D2I5"/>
<evidence type="ECO:0000256" key="1">
    <source>
        <dbReference type="SAM" id="MobiDB-lite"/>
    </source>
</evidence>
<reference evidence="2" key="2">
    <citation type="submission" date="2020-09" db="EMBL/GenBank/DDBJ databases">
        <authorList>
            <person name="Sun Q."/>
            <person name="Ohkuma M."/>
        </authorList>
    </citation>
    <scope>NUCLEOTIDE SEQUENCE</scope>
    <source>
        <strain evidence="2">JCM 17251</strain>
    </source>
</reference>
<dbReference type="EMBL" id="BMOS01000014">
    <property type="protein sequence ID" value="GGN59314.1"/>
    <property type="molecule type" value="Genomic_DNA"/>
</dbReference>
<dbReference type="Proteomes" id="UP000624041">
    <property type="component" value="Unassembled WGS sequence"/>
</dbReference>